<keyword evidence="4 7" id="KW-0812">Transmembrane</keyword>
<sequence length="229" mass="26359">MDLGSTGNMQMEKANSKAQIVGTTYEYLDHIGEPIPMKKMVWKRFWDIIFGLIGLIISIPFIFVFGIIIKLTSKGPIFFKQERVGYKGKAFDVIKLRSMRNDAEAKTGAVWASKNDPRVTAVGRFMRKTRIDELPQFWNCLKGDMSMIGPRPERPELTEKFYKQWPEFPQRLRIIPGITGYAQVNGGYDISPEEKCHLDNYYIENYSFTFDVKIALETIKTMFTGDGAR</sequence>
<evidence type="ECO:0000256" key="7">
    <source>
        <dbReference type="SAM" id="Phobius"/>
    </source>
</evidence>
<gene>
    <name evidence="9" type="ORF">GC247_08350</name>
</gene>
<dbReference type="Proteomes" id="UP000466799">
    <property type="component" value="Unassembled WGS sequence"/>
</dbReference>
<dbReference type="InterPro" id="IPR017475">
    <property type="entry name" value="EPS_sugar_tfrase"/>
</dbReference>
<evidence type="ECO:0000256" key="1">
    <source>
        <dbReference type="ARBA" id="ARBA00004141"/>
    </source>
</evidence>
<comment type="similarity">
    <text evidence="2">Belongs to the bacterial sugar transferase family.</text>
</comment>
<protein>
    <submittedName>
        <fullName evidence="9">Exopolysaccharide biosynthesis polyprenyl glycosylphosphotransferase</fullName>
    </submittedName>
</protein>
<feature type="transmembrane region" description="Helical" evidence="7">
    <location>
        <begin position="45"/>
        <end position="69"/>
    </location>
</feature>
<evidence type="ECO:0000256" key="6">
    <source>
        <dbReference type="ARBA" id="ARBA00023136"/>
    </source>
</evidence>
<evidence type="ECO:0000259" key="8">
    <source>
        <dbReference type="Pfam" id="PF02397"/>
    </source>
</evidence>
<evidence type="ECO:0000256" key="4">
    <source>
        <dbReference type="ARBA" id="ARBA00022692"/>
    </source>
</evidence>
<keyword evidence="3 9" id="KW-0808">Transferase</keyword>
<feature type="domain" description="Bacterial sugar transferase" evidence="8">
    <location>
        <begin position="43"/>
        <end position="223"/>
    </location>
</feature>
<dbReference type="PANTHER" id="PTHR30576:SF0">
    <property type="entry name" value="UNDECAPRENYL-PHOSPHATE N-ACETYLGALACTOSAMINYL 1-PHOSPHATE TRANSFERASE-RELATED"/>
    <property type="match status" value="1"/>
</dbReference>
<evidence type="ECO:0000313" key="9">
    <source>
        <dbReference type="EMBL" id="MPQ35869.1"/>
    </source>
</evidence>
<dbReference type="PANTHER" id="PTHR30576">
    <property type="entry name" value="COLANIC BIOSYNTHESIS UDP-GLUCOSE LIPID CARRIER TRANSFERASE"/>
    <property type="match status" value="1"/>
</dbReference>
<evidence type="ECO:0000256" key="2">
    <source>
        <dbReference type="ARBA" id="ARBA00006464"/>
    </source>
</evidence>
<dbReference type="InterPro" id="IPR003362">
    <property type="entry name" value="Bact_transf"/>
</dbReference>
<dbReference type="AlphaFoldDB" id="A0A843R0T4"/>
<comment type="caution">
    <text evidence="9">The sequence shown here is derived from an EMBL/GenBank/DDBJ whole genome shotgun (WGS) entry which is preliminary data.</text>
</comment>
<organism evidence="9 10">
    <name type="scientific">Limosilactobacillus fermentum</name>
    <name type="common">Lactobacillus fermentum</name>
    <dbReference type="NCBI Taxonomy" id="1613"/>
    <lineage>
        <taxon>Bacteria</taxon>
        <taxon>Bacillati</taxon>
        <taxon>Bacillota</taxon>
        <taxon>Bacilli</taxon>
        <taxon>Lactobacillales</taxon>
        <taxon>Lactobacillaceae</taxon>
        <taxon>Limosilactobacillus</taxon>
    </lineage>
</organism>
<comment type="subcellular location">
    <subcellularLocation>
        <location evidence="1">Membrane</location>
        <topology evidence="1">Multi-pass membrane protein</topology>
    </subcellularLocation>
</comment>
<evidence type="ECO:0000313" key="10">
    <source>
        <dbReference type="Proteomes" id="UP000466799"/>
    </source>
</evidence>
<evidence type="ECO:0000256" key="3">
    <source>
        <dbReference type="ARBA" id="ARBA00022679"/>
    </source>
</evidence>
<keyword evidence="5 7" id="KW-1133">Transmembrane helix</keyword>
<dbReference type="EMBL" id="WHJL01000112">
    <property type="protein sequence ID" value="MPQ35869.1"/>
    <property type="molecule type" value="Genomic_DNA"/>
</dbReference>
<evidence type="ECO:0000256" key="5">
    <source>
        <dbReference type="ARBA" id="ARBA00022989"/>
    </source>
</evidence>
<dbReference type="GO" id="GO:0016020">
    <property type="term" value="C:membrane"/>
    <property type="evidence" value="ECO:0007669"/>
    <property type="project" value="UniProtKB-SubCell"/>
</dbReference>
<proteinExistence type="inferred from homology"/>
<name>A0A843R0T4_LIMFE</name>
<reference evidence="9 10" key="1">
    <citation type="submission" date="2019-10" db="EMBL/GenBank/DDBJ databases">
        <title>Genome Sequencing and assembly of Lactobacillus fermentum I2, a lactic acid bacteria.</title>
        <authorList>
            <person name="Lopes L.S."/>
            <person name="Persinoti G.F."/>
            <person name="Riano-Pachon D.M."/>
            <person name="Labate C.A."/>
        </authorList>
    </citation>
    <scope>NUCLEOTIDE SEQUENCE [LARGE SCALE GENOMIC DNA]</scope>
    <source>
        <strain evidence="9 10">I2</strain>
    </source>
</reference>
<dbReference type="Pfam" id="PF02397">
    <property type="entry name" value="Bac_transf"/>
    <property type="match status" value="1"/>
</dbReference>
<keyword evidence="6 7" id="KW-0472">Membrane</keyword>
<accession>A0A843R0T4</accession>
<dbReference type="GO" id="GO:0016780">
    <property type="term" value="F:phosphotransferase activity, for other substituted phosphate groups"/>
    <property type="evidence" value="ECO:0007669"/>
    <property type="project" value="TreeGrafter"/>
</dbReference>
<dbReference type="NCBIfam" id="TIGR03025">
    <property type="entry name" value="EPS_sugtrans"/>
    <property type="match status" value="1"/>
</dbReference>